<dbReference type="InterPro" id="IPR025943">
    <property type="entry name" value="Sigma_54_int_dom_ATP-bd_2"/>
</dbReference>
<dbReference type="PROSITE" id="PS00675">
    <property type="entry name" value="SIGMA54_INTERACT_1"/>
    <property type="match status" value="1"/>
</dbReference>
<feature type="domain" description="Sigma-54 factor interaction" evidence="6">
    <location>
        <begin position="277"/>
        <end position="507"/>
    </location>
</feature>
<organism evidence="9 11">
    <name type="scientific">Clostridium formicaceticum</name>
    <dbReference type="NCBI Taxonomy" id="1497"/>
    <lineage>
        <taxon>Bacteria</taxon>
        <taxon>Bacillati</taxon>
        <taxon>Bacillota</taxon>
        <taxon>Clostridia</taxon>
        <taxon>Eubacteriales</taxon>
        <taxon>Clostridiaceae</taxon>
        <taxon>Clostridium</taxon>
    </lineage>
</organism>
<evidence type="ECO:0000259" key="6">
    <source>
        <dbReference type="PROSITE" id="PS50045"/>
    </source>
</evidence>
<keyword evidence="5" id="KW-0804">Transcription</keyword>
<dbReference type="PANTHER" id="PTHR32071">
    <property type="entry name" value="TRANSCRIPTIONAL REGULATORY PROTEIN"/>
    <property type="match status" value="1"/>
</dbReference>
<dbReference type="SMART" id="SM00091">
    <property type="entry name" value="PAS"/>
    <property type="match status" value="2"/>
</dbReference>
<dbReference type="SUPFAM" id="SSF55785">
    <property type="entry name" value="PYP-like sensor domain (PAS domain)"/>
    <property type="match status" value="2"/>
</dbReference>
<keyword evidence="1" id="KW-0547">Nucleotide-binding</keyword>
<feature type="domain" description="PAS" evidence="7">
    <location>
        <begin position="25"/>
        <end position="76"/>
    </location>
</feature>
<dbReference type="SMART" id="SM00382">
    <property type="entry name" value="AAA"/>
    <property type="match status" value="1"/>
</dbReference>
<keyword evidence="3" id="KW-0805">Transcription regulation</keyword>
<dbReference type="InterPro" id="IPR009057">
    <property type="entry name" value="Homeodomain-like_sf"/>
</dbReference>
<dbReference type="InterPro" id="IPR000014">
    <property type="entry name" value="PAS"/>
</dbReference>
<dbReference type="PROSITE" id="PS00676">
    <property type="entry name" value="SIGMA54_INTERACT_2"/>
    <property type="match status" value="1"/>
</dbReference>
<evidence type="ECO:0000313" key="8">
    <source>
        <dbReference type="EMBL" id="AOY75019.1"/>
    </source>
</evidence>
<dbReference type="GO" id="GO:0043565">
    <property type="term" value="F:sequence-specific DNA binding"/>
    <property type="evidence" value="ECO:0007669"/>
    <property type="project" value="InterPro"/>
</dbReference>
<sequence>MITLYFYLEKSLGTFLFMRKVIVMKKEELDIILKSTNDAVIVINAIEKITLFNTAAERITGFQEKEVIGKPIKEVIISTRLPYVLNSGEAELNQRQLLGNTTIITSRMPVKDEEGRVIAAVAIFRDISEVMDLTHQIYKLKEMQSLLEGIFHSTQDAISVCNEKGIGVLINPAYTRVTGFTEEDIIGKPVTADIAEGESMHLQVLRTKQPVKNARLKVGSQKKDVLVHAAPIIVDGELKGSVGVLHDLSEIKKLTDELITAKQIIRKLEAKYLFEDIIAEDEGMLAALQKAKQAAVTPATILLRGESGTGKELFAHAIHNLSQRRYNQFVRVNCPAISENLFESEVFGYVEGAFTGARKGGKRGLFEEAHGGTIFLDEVTEIPISIQAKLLRVLQEKEILRVGSTKPISIDVRIIAATNIALEEAVKEGKFREDLYYRLNVIPIEIPPLRKRKRDLYSLVLHLINKYNQEYGRKVEGISQEALRSLENYDWPGNIRELQNYIGRTFINMKYSEKIIEEEHLPKFIHKDVSFLISEKENIDNTAKGEDKSLKEMVAKAEKAYIKEVLKKYRGNRTLAAQELQISLRNLYYKIEKYEID</sequence>
<evidence type="ECO:0000256" key="2">
    <source>
        <dbReference type="ARBA" id="ARBA00022840"/>
    </source>
</evidence>
<dbReference type="FunFam" id="3.40.50.300:FF:000006">
    <property type="entry name" value="DNA-binding transcriptional regulator NtrC"/>
    <property type="match status" value="1"/>
</dbReference>
<dbReference type="CDD" id="cd00130">
    <property type="entry name" value="PAS"/>
    <property type="match status" value="2"/>
</dbReference>
<dbReference type="PROSITE" id="PS50045">
    <property type="entry name" value="SIGMA54_INTERACT_4"/>
    <property type="match status" value="1"/>
</dbReference>
<dbReference type="Pfam" id="PF02954">
    <property type="entry name" value="HTH_8"/>
    <property type="match status" value="1"/>
</dbReference>
<dbReference type="NCBIfam" id="TIGR00229">
    <property type="entry name" value="sensory_box"/>
    <property type="match status" value="2"/>
</dbReference>
<dbReference type="InterPro" id="IPR025662">
    <property type="entry name" value="Sigma_54_int_dom_ATP-bd_1"/>
</dbReference>
<dbReference type="EMBL" id="CP020559">
    <property type="protein sequence ID" value="ARE89437.1"/>
    <property type="molecule type" value="Genomic_DNA"/>
</dbReference>
<dbReference type="Proteomes" id="UP000177894">
    <property type="component" value="Chromosome"/>
</dbReference>
<evidence type="ECO:0000313" key="9">
    <source>
        <dbReference type="EMBL" id="ARE89437.1"/>
    </source>
</evidence>
<dbReference type="InterPro" id="IPR058031">
    <property type="entry name" value="AAA_lid_NorR"/>
</dbReference>
<evidence type="ECO:0000256" key="5">
    <source>
        <dbReference type="ARBA" id="ARBA00023163"/>
    </source>
</evidence>
<dbReference type="GO" id="GO:0006355">
    <property type="term" value="P:regulation of DNA-templated transcription"/>
    <property type="evidence" value="ECO:0007669"/>
    <property type="project" value="InterPro"/>
</dbReference>
<dbReference type="SUPFAM" id="SSF52540">
    <property type="entry name" value="P-loop containing nucleoside triphosphate hydrolases"/>
    <property type="match status" value="1"/>
</dbReference>
<accession>A0AAC9RQ60</accession>
<dbReference type="InterPro" id="IPR035965">
    <property type="entry name" value="PAS-like_dom_sf"/>
</dbReference>
<dbReference type="Pfam" id="PF00989">
    <property type="entry name" value="PAS"/>
    <property type="match status" value="2"/>
</dbReference>
<evidence type="ECO:0000256" key="1">
    <source>
        <dbReference type="ARBA" id="ARBA00022741"/>
    </source>
</evidence>
<protein>
    <submittedName>
        <fullName evidence="9">Arginine utilization regulatory protein RocR</fullName>
    </submittedName>
    <submittedName>
        <fullName evidence="8">Sigma-54-dependent Fis family transcriptional regulator</fullName>
    </submittedName>
</protein>
<dbReference type="PRINTS" id="PR01590">
    <property type="entry name" value="HTHFIS"/>
</dbReference>
<gene>
    <name evidence="9" type="primary">rocR_3</name>
    <name evidence="8" type="ORF">BJL90_03015</name>
    <name evidence="9" type="ORF">CLFO_38440</name>
</gene>
<dbReference type="InterPro" id="IPR013767">
    <property type="entry name" value="PAS_fold"/>
</dbReference>
<dbReference type="Gene3D" id="3.40.50.300">
    <property type="entry name" value="P-loop containing nucleotide triphosphate hydrolases"/>
    <property type="match status" value="1"/>
</dbReference>
<dbReference type="CDD" id="cd00009">
    <property type="entry name" value="AAA"/>
    <property type="match status" value="1"/>
</dbReference>
<dbReference type="GO" id="GO:0005524">
    <property type="term" value="F:ATP binding"/>
    <property type="evidence" value="ECO:0007669"/>
    <property type="project" value="UniProtKB-KW"/>
</dbReference>
<keyword evidence="2" id="KW-0067">ATP-binding</keyword>
<reference evidence="9 11" key="2">
    <citation type="submission" date="2017-03" db="EMBL/GenBank/DDBJ databases">
        <title>Complete sequence of Clostridium formicaceticum DSM 92.</title>
        <authorList>
            <person name="Poehlein A."/>
            <person name="Karl M."/>
            <person name="Bengelsdorf F.R."/>
            <person name="Duerre P."/>
            <person name="Daniel R."/>
        </authorList>
    </citation>
    <scope>NUCLEOTIDE SEQUENCE [LARGE SCALE GENOMIC DNA]</scope>
    <source>
        <strain evidence="9 11">DSM 92</strain>
    </source>
</reference>
<keyword evidence="10" id="KW-1185">Reference proteome</keyword>
<dbReference type="Gene3D" id="3.30.450.20">
    <property type="entry name" value="PAS domain"/>
    <property type="match status" value="2"/>
</dbReference>
<dbReference type="InterPro" id="IPR025944">
    <property type="entry name" value="Sigma_54_int_dom_CS"/>
</dbReference>
<dbReference type="AlphaFoldDB" id="A0AAC9RQ60"/>
<dbReference type="InterPro" id="IPR002078">
    <property type="entry name" value="Sigma_54_int"/>
</dbReference>
<name>A0AAC9RQ60_9CLOT</name>
<dbReference type="EMBL" id="CP017603">
    <property type="protein sequence ID" value="AOY75019.1"/>
    <property type="molecule type" value="Genomic_DNA"/>
</dbReference>
<dbReference type="InterPro" id="IPR027417">
    <property type="entry name" value="P-loop_NTPase"/>
</dbReference>
<dbReference type="InterPro" id="IPR003593">
    <property type="entry name" value="AAA+_ATPase"/>
</dbReference>
<dbReference type="Pfam" id="PF25601">
    <property type="entry name" value="AAA_lid_14"/>
    <property type="match status" value="1"/>
</dbReference>
<reference evidence="8 10" key="1">
    <citation type="submission" date="2016-10" db="EMBL/GenBank/DDBJ databases">
        <title>Complete Genome Sequence of Acetogen Clostridium formicoaceticum ATCC 27076.</title>
        <authorList>
            <person name="Bao T."/>
            <person name="Cheng C."/>
            <person name="Zhao J."/>
            <person name="Yang S.-T."/>
            <person name="Wang J."/>
            <person name="Wang M."/>
        </authorList>
    </citation>
    <scope>NUCLEOTIDE SEQUENCE [LARGE SCALE GENOMIC DNA]</scope>
    <source>
        <strain evidence="8 10">ATCC 27076</strain>
    </source>
</reference>
<feature type="domain" description="PAS" evidence="7">
    <location>
        <begin position="139"/>
        <end position="199"/>
    </location>
</feature>
<evidence type="ECO:0000313" key="11">
    <source>
        <dbReference type="Proteomes" id="UP000192478"/>
    </source>
</evidence>
<keyword evidence="4" id="KW-0238">DNA-binding</keyword>
<dbReference type="InterPro" id="IPR002197">
    <property type="entry name" value="HTH_Fis"/>
</dbReference>
<dbReference type="Proteomes" id="UP000192478">
    <property type="component" value="Chromosome"/>
</dbReference>
<dbReference type="PANTHER" id="PTHR32071:SF121">
    <property type="entry name" value="SIGMA L-DEPENDENT TRANSCRIPTIONAL REGULATOR YQIR-RELATED"/>
    <property type="match status" value="1"/>
</dbReference>
<dbReference type="Gene3D" id="1.10.8.60">
    <property type="match status" value="1"/>
</dbReference>
<dbReference type="KEGG" id="cfm:BJL90_03015"/>
<evidence type="ECO:0000256" key="4">
    <source>
        <dbReference type="ARBA" id="ARBA00023125"/>
    </source>
</evidence>
<dbReference type="Gene3D" id="1.10.10.60">
    <property type="entry name" value="Homeodomain-like"/>
    <property type="match status" value="1"/>
</dbReference>
<proteinExistence type="predicted"/>
<evidence type="ECO:0000313" key="10">
    <source>
        <dbReference type="Proteomes" id="UP000177894"/>
    </source>
</evidence>
<dbReference type="SUPFAM" id="SSF46689">
    <property type="entry name" value="Homeodomain-like"/>
    <property type="match status" value="1"/>
</dbReference>
<dbReference type="Pfam" id="PF00158">
    <property type="entry name" value="Sigma54_activat"/>
    <property type="match status" value="1"/>
</dbReference>
<evidence type="ECO:0000256" key="3">
    <source>
        <dbReference type="ARBA" id="ARBA00023015"/>
    </source>
</evidence>
<dbReference type="PROSITE" id="PS00688">
    <property type="entry name" value="SIGMA54_INTERACT_3"/>
    <property type="match status" value="1"/>
</dbReference>
<evidence type="ECO:0000259" key="7">
    <source>
        <dbReference type="PROSITE" id="PS50112"/>
    </source>
</evidence>
<dbReference type="PROSITE" id="PS50112">
    <property type="entry name" value="PAS"/>
    <property type="match status" value="2"/>
</dbReference>